<evidence type="ECO:0000259" key="3">
    <source>
        <dbReference type="PROSITE" id="PS51782"/>
    </source>
</evidence>
<keyword evidence="1" id="KW-0378">Hydrolase</keyword>
<sequence>MIIYVVNNGDTLWGIANRYQIDVNAIQQANQLPDPNNLLVGQSLVIPIYGIYHTVQNGETLWSIAQQYGVSEQSILSSNRLPNPNLLYPGERIFIPPIIHVVQPGETLRQIASLYGTTIQALISQNSLQTPGLLYPGTQLIIPRPKPITEVNAYTYQKEEDAVQTVNSLQSLLTYISPFAYKLTENGDLEPLKDELVLEAAVSNDIVPMMVITNFSSTEAGTNLMHVIFSSPDILTKLMANILQIMEDKGYRGLNIDLENVLPEDRDAYTAFLQLAVDTLHPKGYFVSTAVAPKFSDTQSGLLYEAHDYEAHGRIADFVILMTYEWGWRGGPPQAISPINQMKKVVEYALTVMPADKIFLGFQIYARDWRIPHAQGQIAETFSPQEAVRIATEHKVRIQFDSIAQSPFFTYTDEQGQKHEVWFEDARSAQAKFNLVKQYRLRGISYWVLGYPFPQNWVLLDDNFEVKKLKE</sequence>
<dbReference type="CDD" id="cd02874">
    <property type="entry name" value="GH18_CFLE_spore_hydrolase"/>
    <property type="match status" value="1"/>
</dbReference>
<dbReference type="InterPro" id="IPR011583">
    <property type="entry name" value="Chitinase_II/V-like_cat"/>
</dbReference>
<dbReference type="Gene3D" id="3.10.350.10">
    <property type="entry name" value="LysM domain"/>
    <property type="match status" value="3"/>
</dbReference>
<dbReference type="EMBL" id="JACSQO010000006">
    <property type="protein sequence ID" value="MBD7944924.1"/>
    <property type="molecule type" value="Genomic_DNA"/>
</dbReference>
<dbReference type="PROSITE" id="PS51910">
    <property type="entry name" value="GH18_2"/>
    <property type="match status" value="1"/>
</dbReference>
<proteinExistence type="predicted"/>
<dbReference type="SUPFAM" id="SSF54106">
    <property type="entry name" value="LysM domain"/>
    <property type="match status" value="3"/>
</dbReference>
<comment type="caution">
    <text evidence="5">The sequence shown here is derived from an EMBL/GenBank/DDBJ whole genome shotgun (WGS) entry which is preliminary data.</text>
</comment>
<dbReference type="SMART" id="SM00636">
    <property type="entry name" value="Glyco_18"/>
    <property type="match status" value="1"/>
</dbReference>
<evidence type="ECO:0000313" key="6">
    <source>
        <dbReference type="Proteomes" id="UP000640786"/>
    </source>
</evidence>
<dbReference type="RefSeq" id="WP_144540161.1">
    <property type="nucleotide sequence ID" value="NZ_JACSQO010000006.1"/>
</dbReference>
<evidence type="ECO:0000313" key="5">
    <source>
        <dbReference type="EMBL" id="MBD7944924.1"/>
    </source>
</evidence>
<dbReference type="PROSITE" id="PS51782">
    <property type="entry name" value="LYSM"/>
    <property type="match status" value="3"/>
</dbReference>
<dbReference type="PANTHER" id="PTHR46066:SF2">
    <property type="entry name" value="CHITINASE DOMAIN-CONTAINING PROTEIN 1"/>
    <property type="match status" value="1"/>
</dbReference>
<evidence type="ECO:0000256" key="1">
    <source>
        <dbReference type="ARBA" id="ARBA00022801"/>
    </source>
</evidence>
<accession>A0ABR8RB08</accession>
<dbReference type="Pfam" id="PF00704">
    <property type="entry name" value="Glyco_hydro_18"/>
    <property type="match status" value="1"/>
</dbReference>
<dbReference type="Pfam" id="PF01476">
    <property type="entry name" value="LysM"/>
    <property type="match status" value="3"/>
</dbReference>
<dbReference type="InterPro" id="IPR018392">
    <property type="entry name" value="LysM"/>
</dbReference>
<feature type="domain" description="GH18" evidence="4">
    <location>
        <begin position="149"/>
        <end position="471"/>
    </location>
</feature>
<organism evidence="5 6">
    <name type="scientific">Psychrobacillus faecigallinarum</name>
    <dbReference type="NCBI Taxonomy" id="2762235"/>
    <lineage>
        <taxon>Bacteria</taxon>
        <taxon>Bacillati</taxon>
        <taxon>Bacillota</taxon>
        <taxon>Bacilli</taxon>
        <taxon>Bacillales</taxon>
        <taxon>Bacillaceae</taxon>
        <taxon>Psychrobacillus</taxon>
    </lineage>
</organism>
<gene>
    <name evidence="5" type="ORF">H9650_12435</name>
</gene>
<dbReference type="SUPFAM" id="SSF51445">
    <property type="entry name" value="(Trans)glycosidases"/>
    <property type="match status" value="1"/>
</dbReference>
<evidence type="ECO:0000259" key="4">
    <source>
        <dbReference type="PROSITE" id="PS51910"/>
    </source>
</evidence>
<dbReference type="SMART" id="SM00257">
    <property type="entry name" value="LysM"/>
    <property type="match status" value="3"/>
</dbReference>
<dbReference type="Gene3D" id="3.10.50.10">
    <property type="match status" value="1"/>
</dbReference>
<dbReference type="PANTHER" id="PTHR46066">
    <property type="entry name" value="CHITINASE DOMAIN-CONTAINING PROTEIN 1 FAMILY MEMBER"/>
    <property type="match status" value="1"/>
</dbReference>
<dbReference type="Proteomes" id="UP000640786">
    <property type="component" value="Unassembled WGS sequence"/>
</dbReference>
<reference evidence="5 6" key="1">
    <citation type="submission" date="2020-08" db="EMBL/GenBank/DDBJ databases">
        <title>A Genomic Blueprint of the Chicken Gut Microbiome.</title>
        <authorList>
            <person name="Gilroy R."/>
            <person name="Ravi A."/>
            <person name="Getino M."/>
            <person name="Pursley I."/>
            <person name="Horton D.L."/>
            <person name="Alikhan N.-F."/>
            <person name="Baker D."/>
            <person name="Gharbi K."/>
            <person name="Hall N."/>
            <person name="Watson M."/>
            <person name="Adriaenssens E.M."/>
            <person name="Foster-Nyarko E."/>
            <person name="Jarju S."/>
            <person name="Secka A."/>
            <person name="Antonio M."/>
            <person name="Oren A."/>
            <person name="Chaudhuri R."/>
            <person name="La Ragione R.M."/>
            <person name="Hildebrand F."/>
            <person name="Pallen M.J."/>
        </authorList>
    </citation>
    <scope>NUCLEOTIDE SEQUENCE [LARGE SCALE GENOMIC DNA]</scope>
    <source>
        <strain evidence="5 6">Sa2BUA9</strain>
    </source>
</reference>
<dbReference type="InterPro" id="IPR036779">
    <property type="entry name" value="LysM_dom_sf"/>
</dbReference>
<keyword evidence="6" id="KW-1185">Reference proteome</keyword>
<dbReference type="InterPro" id="IPR017853">
    <property type="entry name" value="GH"/>
</dbReference>
<dbReference type="InterPro" id="IPR001223">
    <property type="entry name" value="Glyco_hydro18_cat"/>
</dbReference>
<evidence type="ECO:0000256" key="2">
    <source>
        <dbReference type="ARBA" id="ARBA00023295"/>
    </source>
</evidence>
<feature type="domain" description="LysM" evidence="3">
    <location>
        <begin position="2"/>
        <end position="46"/>
    </location>
</feature>
<dbReference type="InterPro" id="IPR029070">
    <property type="entry name" value="Chitinase_insertion_sf"/>
</dbReference>
<dbReference type="Gene3D" id="3.20.20.80">
    <property type="entry name" value="Glycosidases"/>
    <property type="match status" value="1"/>
</dbReference>
<name>A0ABR8RB08_9BACI</name>
<dbReference type="InterPro" id="IPR041704">
    <property type="entry name" value="CFLE_GH18"/>
</dbReference>
<protein>
    <submittedName>
        <fullName evidence="5">LysM peptidoglycan-binding domain-containing protein</fullName>
    </submittedName>
</protein>
<dbReference type="CDD" id="cd00118">
    <property type="entry name" value="LysM"/>
    <property type="match status" value="3"/>
</dbReference>
<feature type="domain" description="LysM" evidence="3">
    <location>
        <begin position="51"/>
        <end position="95"/>
    </location>
</feature>
<feature type="domain" description="LysM" evidence="3">
    <location>
        <begin position="98"/>
        <end position="142"/>
    </location>
</feature>
<keyword evidence="2" id="KW-0326">Glycosidase</keyword>